<proteinExistence type="predicted"/>
<accession>A0ABP0TL24</accession>
<name>A0ABP0TL24_9BRYO</name>
<gene>
    <name evidence="1" type="ORF">CSSPTR1EN2_LOCUS4875</name>
</gene>
<reference evidence="1" key="1">
    <citation type="submission" date="2024-02" db="EMBL/GenBank/DDBJ databases">
        <authorList>
            <consortium name="ELIXIR-Norway"/>
            <consortium name="Elixir Norway"/>
        </authorList>
    </citation>
    <scope>NUCLEOTIDE SEQUENCE</scope>
</reference>
<dbReference type="EMBL" id="OZ019904">
    <property type="protein sequence ID" value="CAK9199315.1"/>
    <property type="molecule type" value="Genomic_DNA"/>
</dbReference>
<protein>
    <submittedName>
        <fullName evidence="1">Uncharacterized protein</fullName>
    </submittedName>
</protein>
<organism evidence="1 2">
    <name type="scientific">Sphagnum troendelagicum</name>
    <dbReference type="NCBI Taxonomy" id="128251"/>
    <lineage>
        <taxon>Eukaryota</taxon>
        <taxon>Viridiplantae</taxon>
        <taxon>Streptophyta</taxon>
        <taxon>Embryophyta</taxon>
        <taxon>Bryophyta</taxon>
        <taxon>Sphagnophytina</taxon>
        <taxon>Sphagnopsida</taxon>
        <taxon>Sphagnales</taxon>
        <taxon>Sphagnaceae</taxon>
        <taxon>Sphagnum</taxon>
    </lineage>
</organism>
<dbReference type="PANTHER" id="PTHR31972">
    <property type="entry name" value="EXPRESSED PROTEIN"/>
    <property type="match status" value="1"/>
</dbReference>
<sequence length="299" mass="33753">MHDALPSCFGEYGVQVLDITANNGNKVTQNLVTCLYQTKLAGRCRPVSITWCKSLMGQGLSVNIDVEQHLCKINMKPWLFWKKQGFKSFEVDGKKVEVYWDLSSAKYSCGPVPQEGFFVAVVTEGEVVLLLGDMCDEAFKKSRARPALIEAILISRSEHIFGKKYHATKVQFGEGGQAHDIVIDCQTGPTSEPRLYIRIDRQVVVQVKHLMWKFRGNQTIIVDGNPVEVFWDVHNWLFNPSLGHAVFMFQTCLSSEKPWLKEVAACSSVLQWPGTYSFKDKETSSPSGFSLLLYAWKSE</sequence>
<evidence type="ECO:0000313" key="1">
    <source>
        <dbReference type="EMBL" id="CAK9199315.1"/>
    </source>
</evidence>
<dbReference type="Pfam" id="PF05910">
    <property type="entry name" value="DUF868"/>
    <property type="match status" value="1"/>
</dbReference>
<dbReference type="Proteomes" id="UP001497512">
    <property type="component" value="Chromosome 12"/>
</dbReference>
<dbReference type="InterPro" id="IPR008586">
    <property type="entry name" value="DUF868_pln"/>
</dbReference>
<keyword evidence="2" id="KW-1185">Reference proteome</keyword>
<dbReference type="PANTHER" id="PTHR31972:SF74">
    <property type="entry name" value="EXPRESSED PROTEIN"/>
    <property type="match status" value="1"/>
</dbReference>
<evidence type="ECO:0000313" key="2">
    <source>
        <dbReference type="Proteomes" id="UP001497512"/>
    </source>
</evidence>